<dbReference type="Pfam" id="PF21922">
    <property type="entry name" value="PBP_dimer_2"/>
    <property type="match status" value="1"/>
</dbReference>
<dbReference type="Proteomes" id="UP000198815">
    <property type="component" value="Unassembled WGS sequence"/>
</dbReference>
<dbReference type="InterPro" id="IPR012338">
    <property type="entry name" value="Beta-lactam/transpept-like"/>
</dbReference>
<evidence type="ECO:0000313" key="4">
    <source>
        <dbReference type="Proteomes" id="UP000198815"/>
    </source>
</evidence>
<dbReference type="PANTHER" id="PTHR30627:SF24">
    <property type="entry name" value="PENICILLIN-BINDING PROTEIN 4B"/>
    <property type="match status" value="1"/>
</dbReference>
<organism evidence="3 4">
    <name type="scientific">Propionibacterium cyclohexanicum</name>
    <dbReference type="NCBI Taxonomy" id="64702"/>
    <lineage>
        <taxon>Bacteria</taxon>
        <taxon>Bacillati</taxon>
        <taxon>Actinomycetota</taxon>
        <taxon>Actinomycetes</taxon>
        <taxon>Propionibacteriales</taxon>
        <taxon>Propionibacteriaceae</taxon>
        <taxon>Propionibacterium</taxon>
    </lineage>
</organism>
<dbReference type="PANTHER" id="PTHR30627">
    <property type="entry name" value="PEPTIDOGLYCAN D,D-TRANSPEPTIDASE"/>
    <property type="match status" value="1"/>
</dbReference>
<evidence type="ECO:0000259" key="1">
    <source>
        <dbReference type="Pfam" id="PF00905"/>
    </source>
</evidence>
<dbReference type="Gene3D" id="3.40.710.10">
    <property type="entry name" value="DD-peptidase/beta-lactamase superfamily"/>
    <property type="match status" value="1"/>
</dbReference>
<dbReference type="GO" id="GO:0005886">
    <property type="term" value="C:plasma membrane"/>
    <property type="evidence" value="ECO:0007669"/>
    <property type="project" value="TreeGrafter"/>
</dbReference>
<accession>A0A1H9SZR8</accession>
<proteinExistence type="predicted"/>
<dbReference type="OrthoDB" id="9766847at2"/>
<name>A0A1H9SZR8_9ACTN</name>
<dbReference type="RefSeq" id="WP_091970175.1">
    <property type="nucleotide sequence ID" value="NZ_FOGZ01000017.1"/>
</dbReference>
<gene>
    <name evidence="3" type="ORF">SAMN05443377_11742</name>
</gene>
<evidence type="ECO:0000259" key="2">
    <source>
        <dbReference type="Pfam" id="PF21922"/>
    </source>
</evidence>
<dbReference type="SUPFAM" id="SSF56601">
    <property type="entry name" value="beta-lactamase/transpeptidase-like"/>
    <property type="match status" value="1"/>
</dbReference>
<dbReference type="GO" id="GO:0071972">
    <property type="term" value="F:peptidoglycan L,D-transpeptidase activity"/>
    <property type="evidence" value="ECO:0007669"/>
    <property type="project" value="TreeGrafter"/>
</dbReference>
<dbReference type="InterPro" id="IPR050515">
    <property type="entry name" value="Beta-lactam/transpept"/>
</dbReference>
<dbReference type="AlphaFoldDB" id="A0A1H9SZR8"/>
<dbReference type="GO" id="GO:0071555">
    <property type="term" value="P:cell wall organization"/>
    <property type="evidence" value="ECO:0007669"/>
    <property type="project" value="TreeGrafter"/>
</dbReference>
<dbReference type="GO" id="GO:0008658">
    <property type="term" value="F:penicillin binding"/>
    <property type="evidence" value="ECO:0007669"/>
    <property type="project" value="InterPro"/>
</dbReference>
<keyword evidence="4" id="KW-1185">Reference proteome</keyword>
<evidence type="ECO:0000313" key="3">
    <source>
        <dbReference type="EMBL" id="SER90356.1"/>
    </source>
</evidence>
<dbReference type="InterPro" id="IPR054120">
    <property type="entry name" value="PBPA_dimer"/>
</dbReference>
<sequence length="475" mass="49975">MNNAIRRVSILAAVMFFALLANVTFNYAVRSPGLLNDPANRRVTDSQFNSPRGPILVGNTAVAQSVPVQGTRFSLERRYPEGQLYAPVTGYFSYIYGRSGLERTFNQELSGSDDSQFLSRLLNGLSGKQTEGATVQTTINAKAQQAAWAALGGRTGAAIAIDYTTGAVLAWVSTPSYDPSQLSSTDLNATQQAWKALTTDPAQPMLDRATQEIYPPGSTFKLITAAAALENGMTPDTMVDSPVTLPLPDSDKSLPNAVNCGGTRITMDHALTVSCNTAFANIGMGLGADKLRAMAEKFGFDSSLGGELNPARSTFPSNLTQASLAMSSIGQYDVAASPLQMASVAGAIANNGALMEPFVVSQIRDQNLSVLESHSPTVHATPIDQKTASSLQEMMVHVVQSGTGTATQIAGDTIGGKTGTAENLPGATAYSWFTGFDKQSHVAVSVFLADPNQRGDGTVSGNATPAARTIFEALR</sequence>
<dbReference type="InterPro" id="IPR001460">
    <property type="entry name" value="PCN-bd_Tpept"/>
</dbReference>
<dbReference type="EMBL" id="FOGZ01000017">
    <property type="protein sequence ID" value="SER90356.1"/>
    <property type="molecule type" value="Genomic_DNA"/>
</dbReference>
<feature type="domain" description="Penicillin-binding protein transpeptidase" evidence="1">
    <location>
        <begin position="156"/>
        <end position="463"/>
    </location>
</feature>
<reference evidence="3 4" key="1">
    <citation type="submission" date="2016-10" db="EMBL/GenBank/DDBJ databases">
        <authorList>
            <person name="de Groot N.N."/>
        </authorList>
    </citation>
    <scope>NUCLEOTIDE SEQUENCE [LARGE SCALE GENOMIC DNA]</scope>
    <source>
        <strain evidence="3 4">DSM 16859</strain>
    </source>
</reference>
<keyword evidence="3" id="KW-0808">Transferase</keyword>
<dbReference type="Pfam" id="PF00905">
    <property type="entry name" value="Transpeptidase"/>
    <property type="match status" value="1"/>
</dbReference>
<protein>
    <submittedName>
        <fullName evidence="3">Peptidoglycan glycosyltransferase</fullName>
    </submittedName>
</protein>
<dbReference type="STRING" id="64702.SAMN05443377_11742"/>
<dbReference type="GO" id="GO:0016740">
    <property type="term" value="F:transferase activity"/>
    <property type="evidence" value="ECO:0007669"/>
    <property type="project" value="UniProtKB-KW"/>
</dbReference>
<feature type="domain" description="Penicillin binding protein A dimerisation" evidence="2">
    <location>
        <begin position="52"/>
        <end position="135"/>
    </location>
</feature>
<dbReference type="Gene3D" id="3.90.1310.10">
    <property type="entry name" value="Penicillin-binding protein 2a (Domain 2)"/>
    <property type="match status" value="1"/>
</dbReference>